<keyword evidence="1" id="KW-0812">Transmembrane</keyword>
<sequence length="63" mass="6949">MMVSKNIGIYVMILGAIGLILSVVVFNHYEHIRYVRYGFGAIFFLGTIITPSYVGDESYGGKG</sequence>
<evidence type="ECO:0008006" key="4">
    <source>
        <dbReference type="Google" id="ProtNLM"/>
    </source>
</evidence>
<organism evidence="2 3">
    <name type="scientific">Pontibacillus chungwhensis</name>
    <dbReference type="NCBI Taxonomy" id="265426"/>
    <lineage>
        <taxon>Bacteria</taxon>
        <taxon>Bacillati</taxon>
        <taxon>Bacillota</taxon>
        <taxon>Bacilli</taxon>
        <taxon>Bacillales</taxon>
        <taxon>Bacillaceae</taxon>
        <taxon>Pontibacillus</taxon>
    </lineage>
</organism>
<reference evidence="2 3" key="1">
    <citation type="submission" date="2023-05" db="EMBL/GenBank/DDBJ databases">
        <title>Comparative genomics reveals the evidence of polycyclic aromatic hydrocarbons degradation in moderately halophilic genus Pontibacillus.</title>
        <authorList>
            <person name="Yang H."/>
            <person name="Qian Z."/>
        </authorList>
    </citation>
    <scope>NUCLEOTIDE SEQUENCE [LARGE SCALE GENOMIC DNA]</scope>
    <source>
        <strain evidence="3">HN14</strain>
    </source>
</reference>
<name>A0ABY8UVM7_9BACI</name>
<accession>A0ABY8UVM7</accession>
<feature type="transmembrane region" description="Helical" evidence="1">
    <location>
        <begin position="35"/>
        <end position="54"/>
    </location>
</feature>
<feature type="transmembrane region" description="Helical" evidence="1">
    <location>
        <begin position="7"/>
        <end position="29"/>
    </location>
</feature>
<evidence type="ECO:0000256" key="1">
    <source>
        <dbReference type="SAM" id="Phobius"/>
    </source>
</evidence>
<keyword evidence="1" id="KW-0472">Membrane</keyword>
<keyword evidence="1" id="KW-1133">Transmembrane helix</keyword>
<gene>
    <name evidence="2" type="ORF">QNI29_16725</name>
</gene>
<evidence type="ECO:0000313" key="3">
    <source>
        <dbReference type="Proteomes" id="UP001236652"/>
    </source>
</evidence>
<dbReference type="Proteomes" id="UP001236652">
    <property type="component" value="Chromosome"/>
</dbReference>
<keyword evidence="3" id="KW-1185">Reference proteome</keyword>
<dbReference type="EMBL" id="CP126446">
    <property type="protein sequence ID" value="WIF97358.1"/>
    <property type="molecule type" value="Genomic_DNA"/>
</dbReference>
<evidence type="ECO:0000313" key="2">
    <source>
        <dbReference type="EMBL" id="WIF97358.1"/>
    </source>
</evidence>
<dbReference type="RefSeq" id="WP_231418832.1">
    <property type="nucleotide sequence ID" value="NZ_CP126446.1"/>
</dbReference>
<protein>
    <recommendedName>
        <fullName evidence="4">DUF3953 domain-containing protein</fullName>
    </recommendedName>
</protein>
<proteinExistence type="predicted"/>